<organism evidence="1 2">
    <name type="scientific">Trichophyton tonsurans (strain CBS 112818)</name>
    <name type="common">Scalp ringworm fungus</name>
    <dbReference type="NCBI Taxonomy" id="647933"/>
    <lineage>
        <taxon>Eukaryota</taxon>
        <taxon>Fungi</taxon>
        <taxon>Dikarya</taxon>
        <taxon>Ascomycota</taxon>
        <taxon>Pezizomycotina</taxon>
        <taxon>Eurotiomycetes</taxon>
        <taxon>Eurotiomycetidae</taxon>
        <taxon>Onygenales</taxon>
        <taxon>Arthrodermataceae</taxon>
        <taxon>Trichophyton</taxon>
    </lineage>
</organism>
<reference evidence="2" key="1">
    <citation type="journal article" date="2012" name="MBio">
        <title>Comparative genome analysis of Trichophyton rubrum and related dermatophytes reveals candidate genes involved in infection.</title>
        <authorList>
            <person name="Martinez D.A."/>
            <person name="Oliver B.G."/>
            <person name="Graeser Y."/>
            <person name="Goldberg J.M."/>
            <person name="Li W."/>
            <person name="Martinez-Rossi N.M."/>
            <person name="Monod M."/>
            <person name="Shelest E."/>
            <person name="Barton R.C."/>
            <person name="Birch E."/>
            <person name="Brakhage A.A."/>
            <person name="Chen Z."/>
            <person name="Gurr S.J."/>
            <person name="Heiman D."/>
            <person name="Heitman J."/>
            <person name="Kosti I."/>
            <person name="Rossi A."/>
            <person name="Saif S."/>
            <person name="Samalova M."/>
            <person name="Saunders C.W."/>
            <person name="Shea T."/>
            <person name="Summerbell R.C."/>
            <person name="Xu J."/>
            <person name="Young S."/>
            <person name="Zeng Q."/>
            <person name="Birren B.W."/>
            <person name="Cuomo C.A."/>
            <person name="White T.C."/>
        </authorList>
    </citation>
    <scope>NUCLEOTIDE SEQUENCE [LARGE SCALE GENOMIC DNA]</scope>
    <source>
        <strain evidence="2">CBS 112818</strain>
    </source>
</reference>
<evidence type="ECO:0000313" key="2">
    <source>
        <dbReference type="Proteomes" id="UP000009172"/>
    </source>
</evidence>
<keyword evidence="2" id="KW-1185">Reference proteome</keyword>
<evidence type="ECO:0000313" key="1">
    <source>
        <dbReference type="EMBL" id="EGD93271.1"/>
    </source>
</evidence>
<accession>F2RPN6</accession>
<dbReference type="EMBL" id="GG698479">
    <property type="protein sequence ID" value="EGD93271.1"/>
    <property type="molecule type" value="Genomic_DNA"/>
</dbReference>
<proteinExistence type="predicted"/>
<dbReference type="AlphaFoldDB" id="F2RPN6"/>
<sequence length="103" mass="11683">MEHLGDVDGISFFGLQFFACQGRSSVSIVERRFRRQNEDEITYSVYPSGLVSVGLPQFYHVWFGAQIHTRDSVSARFVREDFSEKIVANPGEIIVTLCCVCTE</sequence>
<name>F2RPN6_TRIT1</name>
<protein>
    <submittedName>
        <fullName evidence="1">Uncharacterized protein</fullName>
    </submittedName>
</protein>
<gene>
    <name evidence="1" type="ORF">TESG_00818</name>
</gene>
<dbReference type="HOGENOM" id="CLU_2265664_0_0_1"/>
<dbReference type="Proteomes" id="UP000009172">
    <property type="component" value="Unassembled WGS sequence"/>
</dbReference>